<keyword evidence="3 8" id="KW-0349">Heme</keyword>
<dbReference type="InterPro" id="IPR002401">
    <property type="entry name" value="Cyt_P450_E_grp-I"/>
</dbReference>
<evidence type="ECO:0000313" key="11">
    <source>
        <dbReference type="Proteomes" id="UP001150904"/>
    </source>
</evidence>
<comment type="caution">
    <text evidence="10">The sequence shown here is derived from an EMBL/GenBank/DDBJ whole genome shotgun (WGS) entry which is preliminary data.</text>
</comment>
<dbReference type="Pfam" id="PF00067">
    <property type="entry name" value="p450"/>
    <property type="match status" value="1"/>
</dbReference>
<dbReference type="AlphaFoldDB" id="A0A9W9NFN1"/>
<dbReference type="InterPro" id="IPR050121">
    <property type="entry name" value="Cytochrome_P450_monoxygenase"/>
</dbReference>
<dbReference type="Gene3D" id="1.10.630.10">
    <property type="entry name" value="Cytochrome P450"/>
    <property type="match status" value="1"/>
</dbReference>
<dbReference type="OrthoDB" id="3945418at2759"/>
<dbReference type="Proteomes" id="UP001150904">
    <property type="component" value="Unassembled WGS sequence"/>
</dbReference>
<keyword evidence="11" id="KW-1185">Reference proteome</keyword>
<evidence type="ECO:0000256" key="3">
    <source>
        <dbReference type="ARBA" id="ARBA00022617"/>
    </source>
</evidence>
<comment type="similarity">
    <text evidence="2 9">Belongs to the cytochrome P450 family.</text>
</comment>
<evidence type="ECO:0000256" key="1">
    <source>
        <dbReference type="ARBA" id="ARBA00001971"/>
    </source>
</evidence>
<dbReference type="RefSeq" id="XP_058313604.1">
    <property type="nucleotide sequence ID" value="XM_058448193.1"/>
</dbReference>
<dbReference type="GO" id="GO:0020037">
    <property type="term" value="F:heme binding"/>
    <property type="evidence" value="ECO:0007669"/>
    <property type="project" value="InterPro"/>
</dbReference>
<dbReference type="GO" id="GO:0043386">
    <property type="term" value="P:mycotoxin biosynthetic process"/>
    <property type="evidence" value="ECO:0007669"/>
    <property type="project" value="UniProtKB-ARBA"/>
</dbReference>
<evidence type="ECO:0000313" key="10">
    <source>
        <dbReference type="EMBL" id="KAJ5219031.1"/>
    </source>
</evidence>
<evidence type="ECO:0000256" key="7">
    <source>
        <dbReference type="ARBA" id="ARBA00023033"/>
    </source>
</evidence>
<keyword evidence="6 8" id="KW-0408">Iron</keyword>
<evidence type="ECO:0000256" key="6">
    <source>
        <dbReference type="ARBA" id="ARBA00023004"/>
    </source>
</evidence>
<dbReference type="CDD" id="cd11062">
    <property type="entry name" value="CYP58-like"/>
    <property type="match status" value="1"/>
</dbReference>
<keyword evidence="7 9" id="KW-0503">Monooxygenase</keyword>
<dbReference type="InterPro" id="IPR017972">
    <property type="entry name" value="Cyt_P450_CS"/>
</dbReference>
<keyword evidence="5 9" id="KW-0560">Oxidoreductase</keyword>
<reference evidence="10" key="2">
    <citation type="journal article" date="2023" name="IMA Fungus">
        <title>Comparative genomic study of the Penicillium genus elucidates a diverse pangenome and 15 lateral gene transfer events.</title>
        <authorList>
            <person name="Petersen C."/>
            <person name="Sorensen T."/>
            <person name="Nielsen M.R."/>
            <person name="Sondergaard T.E."/>
            <person name="Sorensen J.L."/>
            <person name="Fitzpatrick D.A."/>
            <person name="Frisvad J.C."/>
            <person name="Nielsen K.L."/>
        </authorList>
    </citation>
    <scope>NUCLEOTIDE SEQUENCE</scope>
    <source>
        <strain evidence="10">IBT 15544</strain>
    </source>
</reference>
<dbReference type="GO" id="GO:0005506">
    <property type="term" value="F:iron ion binding"/>
    <property type="evidence" value="ECO:0007669"/>
    <property type="project" value="InterPro"/>
</dbReference>
<evidence type="ECO:0000256" key="5">
    <source>
        <dbReference type="ARBA" id="ARBA00023002"/>
    </source>
</evidence>
<dbReference type="SUPFAM" id="SSF48264">
    <property type="entry name" value="Cytochrome P450"/>
    <property type="match status" value="1"/>
</dbReference>
<dbReference type="GeneID" id="83175493"/>
<evidence type="ECO:0000256" key="8">
    <source>
        <dbReference type="PIRSR" id="PIRSR602401-1"/>
    </source>
</evidence>
<evidence type="ECO:0000256" key="9">
    <source>
        <dbReference type="RuleBase" id="RU000461"/>
    </source>
</evidence>
<sequence length="454" mass="51200">MSGLYGFYHNMVSQGYSKLFPSLHEQYKSPVIRIGPNSVHVNEPEFYQTMFASRTKYRKDPQFYEALDGKGALLGITDDQEYRSYRTHMSPLFSVRFAADAAPTVLLELERMSSFLDKKRTAGVPVDIQSVYRAFVADIGCQTLLGHELDFMAFGPETTRFMQATKEFQKASWLVIQFPNAMRLLNYLPAAINAILVPELMWFNKHCAAWFEKARETRKSGVEVCPKRFFDLCLDVHSSSDMNIRDIVSPVADAYNLLAAGMDTTSYTLSCATFYLLESPHCASRLQQELAGAGLSSSESLDLKKIQNLPYLSATIKEALRLSHGTPGYLPRVVPSEGAHVGSIFIPGGAKISVTHPVVQLDPTLFPEPHVFRPDRWLDNDALERWHIGFSKGPRKCIGMNLANLQLSSCLAYLFARYDMQLFETDRKSLEWSDYIVAQTSGPIKVKIVGDRWK</sequence>
<dbReference type="PRINTS" id="PR00463">
    <property type="entry name" value="EP450I"/>
</dbReference>
<dbReference type="EMBL" id="JAPQKR010000004">
    <property type="protein sequence ID" value="KAJ5219031.1"/>
    <property type="molecule type" value="Genomic_DNA"/>
</dbReference>
<gene>
    <name evidence="10" type="ORF">N7498_001130</name>
</gene>
<dbReference type="PROSITE" id="PS00086">
    <property type="entry name" value="CYTOCHROME_P450"/>
    <property type="match status" value="1"/>
</dbReference>
<dbReference type="PRINTS" id="PR00385">
    <property type="entry name" value="P450"/>
</dbReference>
<reference evidence="10" key="1">
    <citation type="submission" date="2022-12" db="EMBL/GenBank/DDBJ databases">
        <authorList>
            <person name="Petersen C."/>
        </authorList>
    </citation>
    <scope>NUCLEOTIDE SEQUENCE</scope>
    <source>
        <strain evidence="10">IBT 15544</strain>
    </source>
</reference>
<dbReference type="PANTHER" id="PTHR24305">
    <property type="entry name" value="CYTOCHROME P450"/>
    <property type="match status" value="1"/>
</dbReference>
<name>A0A9W9NFN1_9EURO</name>
<feature type="binding site" description="axial binding residue" evidence="8">
    <location>
        <position position="397"/>
    </location>
    <ligand>
        <name>heme</name>
        <dbReference type="ChEBI" id="CHEBI:30413"/>
    </ligand>
    <ligandPart>
        <name>Fe</name>
        <dbReference type="ChEBI" id="CHEBI:18248"/>
    </ligandPart>
</feature>
<keyword evidence="4 8" id="KW-0479">Metal-binding</keyword>
<evidence type="ECO:0000256" key="2">
    <source>
        <dbReference type="ARBA" id="ARBA00010617"/>
    </source>
</evidence>
<dbReference type="InterPro" id="IPR036396">
    <property type="entry name" value="Cyt_P450_sf"/>
</dbReference>
<dbReference type="InterPro" id="IPR001128">
    <property type="entry name" value="Cyt_P450"/>
</dbReference>
<comment type="cofactor">
    <cofactor evidence="1 8">
        <name>heme</name>
        <dbReference type="ChEBI" id="CHEBI:30413"/>
    </cofactor>
</comment>
<dbReference type="GO" id="GO:0004497">
    <property type="term" value="F:monooxygenase activity"/>
    <property type="evidence" value="ECO:0007669"/>
    <property type="project" value="UniProtKB-KW"/>
</dbReference>
<accession>A0A9W9NFN1</accession>
<dbReference type="GO" id="GO:0016705">
    <property type="term" value="F:oxidoreductase activity, acting on paired donors, with incorporation or reduction of molecular oxygen"/>
    <property type="evidence" value="ECO:0007669"/>
    <property type="project" value="InterPro"/>
</dbReference>
<organism evidence="10 11">
    <name type="scientific">Penicillium cinerascens</name>
    <dbReference type="NCBI Taxonomy" id="70096"/>
    <lineage>
        <taxon>Eukaryota</taxon>
        <taxon>Fungi</taxon>
        <taxon>Dikarya</taxon>
        <taxon>Ascomycota</taxon>
        <taxon>Pezizomycotina</taxon>
        <taxon>Eurotiomycetes</taxon>
        <taxon>Eurotiomycetidae</taxon>
        <taxon>Eurotiales</taxon>
        <taxon>Aspergillaceae</taxon>
        <taxon>Penicillium</taxon>
    </lineage>
</organism>
<protein>
    <submittedName>
        <fullName evidence="10">Elymoclavine monooxygenase</fullName>
    </submittedName>
</protein>
<dbReference type="PANTHER" id="PTHR24305:SF210">
    <property type="entry name" value="CYTOCHROME P450 MONOOXYGENASE ASQL-RELATED"/>
    <property type="match status" value="1"/>
</dbReference>
<evidence type="ECO:0000256" key="4">
    <source>
        <dbReference type="ARBA" id="ARBA00022723"/>
    </source>
</evidence>
<proteinExistence type="inferred from homology"/>